<organism evidence="9">
    <name type="scientific">Prasinoderma coloniale</name>
    <dbReference type="NCBI Taxonomy" id="156133"/>
    <lineage>
        <taxon>Eukaryota</taxon>
        <taxon>Viridiplantae</taxon>
        <taxon>Prasinodermophyta</taxon>
        <taxon>Prasinodermophyceae</taxon>
        <taxon>Prasinodermales</taxon>
        <taxon>Prasinodermaceae</taxon>
        <taxon>Prasinoderma</taxon>
    </lineage>
</organism>
<evidence type="ECO:0000256" key="4">
    <source>
        <dbReference type="ARBA" id="ARBA00022679"/>
    </source>
</evidence>
<evidence type="ECO:0000256" key="2">
    <source>
        <dbReference type="ARBA" id="ARBA00022552"/>
    </source>
</evidence>
<feature type="domain" description="Ribosomal RNA methyltransferase FtsJ" evidence="8">
    <location>
        <begin position="255"/>
        <end position="308"/>
    </location>
</feature>
<name>A0A7R9TFG7_9VIRI</name>
<evidence type="ECO:0000256" key="5">
    <source>
        <dbReference type="ARBA" id="ARBA00022691"/>
    </source>
</evidence>
<dbReference type="GO" id="GO:0008650">
    <property type="term" value="F:rRNA (uridine-2'-O-)-methyltransferase activity"/>
    <property type="evidence" value="ECO:0007669"/>
    <property type="project" value="TreeGrafter"/>
</dbReference>
<reference evidence="9" key="1">
    <citation type="submission" date="2021-01" db="EMBL/GenBank/DDBJ databases">
        <authorList>
            <person name="Corre E."/>
            <person name="Pelletier E."/>
            <person name="Niang G."/>
            <person name="Scheremetjew M."/>
            <person name="Finn R."/>
            <person name="Kale V."/>
            <person name="Holt S."/>
            <person name="Cochrane G."/>
            <person name="Meng A."/>
            <person name="Brown T."/>
            <person name="Cohen L."/>
        </authorList>
    </citation>
    <scope>NUCLEOTIDE SEQUENCE</scope>
    <source>
        <strain evidence="9">CCMP1413</strain>
    </source>
</reference>
<sequence length="379" mass="39272">MAGRQGLGRWADFWAREAQKAGYASRAAYKLLELDRRHRLLRAGANVLDLGAAPGAWVQVAAEKGARAIVGIDLKRAPVPSRGPKRVPKGRAVMLQGDVRAVAAGGLLRALAAMRSMPEGAIAAAAGGRRGREEAAAAAAAAAAEERLLSAPMRAALEEKRSRASKGFHLVLSDMAPDTAGGEVDAARSLDLARHAARIAIGDEAAGVVRLTEEQLRREGAADLSAERDILAAGASATSDDASFPHEDARYGGGVLLRGGVLVIKLLEGAGTQQWASQSLRPHFRKVGYMRPRATRTKSREVYIVCTGLGHGTGMAGSIEGSGKFSGDVESGPGEGGGRGKATGAIATGDAKAAGAPGEGTSRRARKRRREREKAGSGD</sequence>
<protein>
    <recommendedName>
        <fullName evidence="6">rRNA methyltransferase 2, mitochondrial</fullName>
    </recommendedName>
</protein>
<evidence type="ECO:0000256" key="1">
    <source>
        <dbReference type="ARBA" id="ARBA00009258"/>
    </source>
</evidence>
<dbReference type="InterPro" id="IPR002877">
    <property type="entry name" value="RNA_MeTrfase_FtsJ_dom"/>
</dbReference>
<dbReference type="Gene3D" id="3.40.50.150">
    <property type="entry name" value="Vaccinia Virus protein VP39"/>
    <property type="match status" value="1"/>
</dbReference>
<evidence type="ECO:0000256" key="3">
    <source>
        <dbReference type="ARBA" id="ARBA00022603"/>
    </source>
</evidence>
<dbReference type="InterPro" id="IPR050082">
    <property type="entry name" value="RNA_methyltr_RlmE"/>
</dbReference>
<keyword evidence="2" id="KW-0698">rRNA processing</keyword>
<proteinExistence type="inferred from homology"/>
<dbReference type="PANTHER" id="PTHR10920">
    <property type="entry name" value="RIBOSOMAL RNA METHYLTRANSFERASE"/>
    <property type="match status" value="1"/>
</dbReference>
<dbReference type="InterPro" id="IPR015507">
    <property type="entry name" value="rRNA-MeTfrase_E"/>
</dbReference>
<evidence type="ECO:0000256" key="7">
    <source>
        <dbReference type="SAM" id="MobiDB-lite"/>
    </source>
</evidence>
<dbReference type="AlphaFoldDB" id="A0A7R9TFG7"/>
<dbReference type="EMBL" id="HBDZ01004415">
    <property type="protein sequence ID" value="CAD8234085.1"/>
    <property type="molecule type" value="Transcribed_RNA"/>
</dbReference>
<keyword evidence="5" id="KW-0949">S-adenosyl-L-methionine</keyword>
<feature type="region of interest" description="Disordered" evidence="7">
    <location>
        <begin position="319"/>
        <end position="379"/>
    </location>
</feature>
<feature type="compositionally biased region" description="Low complexity" evidence="7">
    <location>
        <begin position="342"/>
        <end position="356"/>
    </location>
</feature>
<evidence type="ECO:0000256" key="6">
    <source>
        <dbReference type="ARBA" id="ARBA00041184"/>
    </source>
</evidence>
<dbReference type="PANTHER" id="PTHR10920:SF18">
    <property type="entry name" value="RRNA METHYLTRANSFERASE 2, MITOCHONDRIAL"/>
    <property type="match status" value="1"/>
</dbReference>
<dbReference type="HAMAP" id="MF_01547">
    <property type="entry name" value="RNA_methyltr_E"/>
    <property type="match status" value="1"/>
</dbReference>
<keyword evidence="3" id="KW-0489">Methyltransferase</keyword>
<dbReference type="SUPFAM" id="SSF53335">
    <property type="entry name" value="S-adenosyl-L-methionine-dependent methyltransferases"/>
    <property type="match status" value="1"/>
</dbReference>
<gene>
    <name evidence="9" type="ORF">PCOL08062_LOCUS3375</name>
</gene>
<evidence type="ECO:0000259" key="8">
    <source>
        <dbReference type="Pfam" id="PF01728"/>
    </source>
</evidence>
<keyword evidence="4" id="KW-0808">Transferase</keyword>
<comment type="similarity">
    <text evidence="1">Belongs to the class I-like SAM-binding methyltransferase superfamily. RNA methyltransferase RlmE family.</text>
</comment>
<feature type="domain" description="Ribosomal RNA methyltransferase FtsJ" evidence="8">
    <location>
        <begin position="23"/>
        <end position="201"/>
    </location>
</feature>
<accession>A0A7R9TFG7</accession>
<dbReference type="Pfam" id="PF01728">
    <property type="entry name" value="FtsJ"/>
    <property type="match status" value="2"/>
</dbReference>
<dbReference type="InterPro" id="IPR029063">
    <property type="entry name" value="SAM-dependent_MTases_sf"/>
</dbReference>
<evidence type="ECO:0000313" key="9">
    <source>
        <dbReference type="EMBL" id="CAD8234085.1"/>
    </source>
</evidence>